<dbReference type="Proteomes" id="UP000215539">
    <property type="component" value="Chromosome 1"/>
</dbReference>
<accession>A0AAX2GV24</accession>
<dbReference type="Proteomes" id="UP000065822">
    <property type="component" value="Chromosome"/>
</dbReference>
<keyword evidence="3" id="KW-1185">Reference proteome</keyword>
<dbReference type="RefSeq" id="WP_066429522.1">
    <property type="nucleotide sequence ID" value="NZ_CP014227.1"/>
</dbReference>
<dbReference type="NCBIfam" id="NF040656">
    <property type="entry name" value="GHMP_GYDIA"/>
    <property type="match status" value="1"/>
</dbReference>
<evidence type="ECO:0000313" key="1">
    <source>
        <dbReference type="EMBL" id="AMD85258.1"/>
    </source>
</evidence>
<protein>
    <submittedName>
        <fullName evidence="1">GHMP kinase</fullName>
    </submittedName>
</protein>
<dbReference type="InterPro" id="IPR014721">
    <property type="entry name" value="Ribsml_uS5_D2-typ_fold_subgr"/>
</dbReference>
<dbReference type="Gene3D" id="3.30.230.10">
    <property type="match status" value="1"/>
</dbReference>
<gene>
    <name evidence="1" type="ORF">AXF12_06880</name>
    <name evidence="2" type="ORF">SAMEA44541418_00329</name>
</gene>
<evidence type="ECO:0000313" key="4">
    <source>
        <dbReference type="Proteomes" id="UP000215539"/>
    </source>
</evidence>
<dbReference type="InterPro" id="IPR020568">
    <property type="entry name" value="Ribosomal_Su5_D2-typ_SF"/>
</dbReference>
<evidence type="ECO:0000313" key="3">
    <source>
        <dbReference type="Proteomes" id="UP000065822"/>
    </source>
</evidence>
<reference evidence="1 3" key="1">
    <citation type="submission" date="2016-02" db="EMBL/GenBank/DDBJ databases">
        <authorList>
            <person name="Holder M.E."/>
            <person name="Ajami N.J."/>
            <person name="Petrosino J.F."/>
        </authorList>
    </citation>
    <scope>NUCLEOTIDE SEQUENCE [LARGE SCALE GENOMIC DNA]</scope>
    <source>
        <strain evidence="1 3">CCUG 32990</strain>
    </source>
</reference>
<dbReference type="AlphaFoldDB" id="A0AAX2GV24"/>
<reference evidence="2 4" key="2">
    <citation type="submission" date="2017-06" db="EMBL/GenBank/DDBJ databases">
        <authorList>
            <consortium name="Pathogen Informatics"/>
        </authorList>
    </citation>
    <scope>NUCLEOTIDE SEQUENCE [LARGE SCALE GENOMIC DNA]</scope>
    <source>
        <strain evidence="2 4">NCTC12947</strain>
    </source>
</reference>
<dbReference type="GO" id="GO:0016301">
    <property type="term" value="F:kinase activity"/>
    <property type="evidence" value="ECO:0007669"/>
    <property type="project" value="UniProtKB-KW"/>
</dbReference>
<name>A0AAX2GV24_9FLAO</name>
<dbReference type="EMBL" id="CP014227">
    <property type="protein sequence ID" value="AMD85258.1"/>
    <property type="molecule type" value="Genomic_DNA"/>
</dbReference>
<organism evidence="2 4">
    <name type="scientific">Capnocytophaga haemolytica</name>
    <dbReference type="NCBI Taxonomy" id="45243"/>
    <lineage>
        <taxon>Bacteria</taxon>
        <taxon>Pseudomonadati</taxon>
        <taxon>Bacteroidota</taxon>
        <taxon>Flavobacteriia</taxon>
        <taxon>Flavobacteriales</taxon>
        <taxon>Flavobacteriaceae</taxon>
        <taxon>Capnocytophaga</taxon>
    </lineage>
</organism>
<keyword evidence="1" id="KW-0418">Kinase</keyword>
<dbReference type="SUPFAM" id="SSF54211">
    <property type="entry name" value="Ribosomal protein S5 domain 2-like"/>
    <property type="match status" value="1"/>
</dbReference>
<evidence type="ECO:0000313" key="2">
    <source>
        <dbReference type="EMBL" id="SNV03828.1"/>
    </source>
</evidence>
<keyword evidence="1" id="KW-0808">Transferase</keyword>
<proteinExistence type="predicted"/>
<dbReference type="InterPro" id="IPR047765">
    <property type="entry name" value="GHMP_GYDIA-like"/>
</dbReference>
<dbReference type="KEGG" id="chg:AXF12_06880"/>
<dbReference type="EMBL" id="LT906449">
    <property type="protein sequence ID" value="SNV03828.1"/>
    <property type="molecule type" value="Genomic_DNA"/>
</dbReference>
<sequence length="317" mass="35421">METQQKLQYHSRGKLLLTGEYAVLDGALSLAMPTCKGQVMNVLEDSPTFVWESYDHREKIWFSMQSSDLLAEITAPKVEGLPAEEASTRLTLCKLLRTLLEINPLMASRLAHSKITTHLEFDRAWGLGSSSTLINNLAQWADVDPYTLLFKGFGGSGYDIACARASTALLYRLSDGKPQAYPVRFLFPYSDHIYFVYRNQKQSSKEGIALYRKVSKSKTKLATTLSHLTERLLLSQTIADFCDIIDTHERTLAAYLGLPTVKEQLFADYRGSVKSLGAWGGDFLLAISACEDTPAYFAAKGYQTCVPYSEMIYNNKG</sequence>